<keyword evidence="4 10" id="KW-0808">Transferase</keyword>
<evidence type="ECO:0000256" key="7">
    <source>
        <dbReference type="ARBA" id="ARBA00023264"/>
    </source>
</evidence>
<evidence type="ECO:0000256" key="5">
    <source>
        <dbReference type="ARBA" id="ARBA00023098"/>
    </source>
</evidence>
<keyword evidence="2 10" id="KW-0963">Cytoplasm</keyword>
<dbReference type="PANTHER" id="PTHR30100">
    <property type="entry name" value="FATTY ACID/PHOSPHOLIPID SYNTHESIS PROTEIN PLSX"/>
    <property type="match status" value="1"/>
</dbReference>
<dbReference type="Gene3D" id="3.40.718.10">
    <property type="entry name" value="Isopropylmalate Dehydrogenase"/>
    <property type="match status" value="1"/>
</dbReference>
<evidence type="ECO:0000256" key="1">
    <source>
        <dbReference type="ARBA" id="ARBA00001232"/>
    </source>
</evidence>
<feature type="compositionally biased region" description="Acidic residues" evidence="11">
    <location>
        <begin position="344"/>
        <end position="355"/>
    </location>
</feature>
<dbReference type="InterPro" id="IPR012281">
    <property type="entry name" value="Phospholipid_synth_PlsX-like"/>
</dbReference>
<dbReference type="NCBIfam" id="TIGR00182">
    <property type="entry name" value="plsX"/>
    <property type="match status" value="1"/>
</dbReference>
<evidence type="ECO:0000256" key="8">
    <source>
        <dbReference type="ARBA" id="ARBA00024069"/>
    </source>
</evidence>
<dbReference type="PANTHER" id="PTHR30100:SF1">
    <property type="entry name" value="PHOSPHATE ACYLTRANSFERASE"/>
    <property type="match status" value="1"/>
</dbReference>
<dbReference type="Proteomes" id="UP000244180">
    <property type="component" value="Unassembled WGS sequence"/>
</dbReference>
<comment type="catalytic activity">
    <reaction evidence="1 10">
        <text>a fatty acyl-[ACP] + phosphate = an acyl phosphate + holo-[ACP]</text>
        <dbReference type="Rhea" id="RHEA:42292"/>
        <dbReference type="Rhea" id="RHEA-COMP:9685"/>
        <dbReference type="Rhea" id="RHEA-COMP:14125"/>
        <dbReference type="ChEBI" id="CHEBI:43474"/>
        <dbReference type="ChEBI" id="CHEBI:59918"/>
        <dbReference type="ChEBI" id="CHEBI:64479"/>
        <dbReference type="ChEBI" id="CHEBI:138651"/>
        <dbReference type="EC" id="2.3.1.274"/>
    </reaction>
</comment>
<dbReference type="AlphaFoldDB" id="A0A2T5GFE6"/>
<keyword evidence="12" id="KW-0012">Acyltransferase</keyword>
<evidence type="ECO:0000256" key="10">
    <source>
        <dbReference type="HAMAP-Rule" id="MF_00019"/>
    </source>
</evidence>
<comment type="similarity">
    <text evidence="10">Belongs to the PlsX family.</text>
</comment>
<dbReference type="HAMAP" id="MF_00019">
    <property type="entry name" value="PlsX"/>
    <property type="match status" value="1"/>
</dbReference>
<evidence type="ECO:0000256" key="9">
    <source>
        <dbReference type="ARBA" id="ARBA00046608"/>
    </source>
</evidence>
<evidence type="ECO:0000256" key="11">
    <source>
        <dbReference type="SAM" id="MobiDB-lite"/>
    </source>
</evidence>
<dbReference type="Pfam" id="PF02504">
    <property type="entry name" value="FA_synthesis"/>
    <property type="match status" value="1"/>
</dbReference>
<feature type="region of interest" description="Disordered" evidence="11">
    <location>
        <begin position="331"/>
        <end position="361"/>
    </location>
</feature>
<dbReference type="UniPathway" id="UPA00085"/>
<dbReference type="EMBL" id="PEBV01000001">
    <property type="protein sequence ID" value="PTQ54895.1"/>
    <property type="molecule type" value="Genomic_DNA"/>
</dbReference>
<keyword evidence="7 10" id="KW-1208">Phospholipid metabolism</keyword>
<accession>A0A2T5GFE6</accession>
<keyword evidence="3 10" id="KW-0444">Lipid biosynthesis</keyword>
<comment type="caution">
    <text evidence="12">The sequence shown here is derived from an EMBL/GenBank/DDBJ whole genome shotgun (WGS) entry which is preliminary data.</text>
</comment>
<keyword evidence="6 10" id="KW-0594">Phospholipid biosynthesis</keyword>
<sequence length="361" mass="36505">MRIAVDALGGDRAPGAVVAGALRALAEDEALSVVLVGPPAAIRPHLGESAPALEAAGRLVLHPARERIDPEEEPVKAVRAKPESTLVQAVRLVRDGAADAAVSAGSTGALLAAGLFALGRLPGVLRPALAPVLPTAGGRGVMVVDVGASADARPEHLRQHALLAVRYAEAVLGWERPSVGLLNVGAEKTKGNAFAKAAYALLEAAPIRFVGNVEARDVLFGAADIVVTDGFTGNVFLKATEGAAAFVLALLKDAFRSGLRAKLGAMFLLPELRALKDRLDYAAYGGTPLLGLRRPLIKAHGASGPEAIAQAIAVAKSAAGIAFAAALGREEDGADAGEGRAAEEETGAGDAEGEPGDGSGP</sequence>
<dbReference type="GO" id="GO:0043811">
    <property type="term" value="F:phosphate:acyl-[acyl carrier protein] acyltransferase activity"/>
    <property type="evidence" value="ECO:0007669"/>
    <property type="project" value="UniProtKB-UniRule"/>
</dbReference>
<evidence type="ECO:0000313" key="12">
    <source>
        <dbReference type="EMBL" id="PTQ54895.1"/>
    </source>
</evidence>
<dbReference type="SUPFAM" id="SSF53659">
    <property type="entry name" value="Isocitrate/Isopropylmalate dehydrogenase-like"/>
    <property type="match status" value="1"/>
</dbReference>
<dbReference type="GO" id="GO:0006633">
    <property type="term" value="P:fatty acid biosynthetic process"/>
    <property type="evidence" value="ECO:0007669"/>
    <property type="project" value="UniProtKB-UniRule"/>
</dbReference>
<organism evidence="12 13">
    <name type="scientific">Hydrogenibacillus schlegelii</name>
    <name type="common">Bacillus schlegelii</name>
    <dbReference type="NCBI Taxonomy" id="1484"/>
    <lineage>
        <taxon>Bacteria</taxon>
        <taxon>Bacillati</taxon>
        <taxon>Bacillota</taxon>
        <taxon>Bacilli</taxon>
        <taxon>Bacillales</taxon>
        <taxon>Bacillales Family X. Incertae Sedis</taxon>
        <taxon>Hydrogenibacillus</taxon>
    </lineage>
</organism>
<gene>
    <name evidence="10" type="primary">plsX</name>
    <name evidence="12" type="ORF">HSCHL_1838</name>
</gene>
<comment type="function">
    <text evidence="10">Catalyzes the reversible formation of acyl-phosphate (acyl-PO(4)) from acyl-[acyl-carrier-protein] (acyl-ACP). This enzyme utilizes acyl-ACP as fatty acyl donor, but not acyl-CoA.</text>
</comment>
<comment type="subunit">
    <text evidence="9 10">Homodimer. Probably interacts with PlsY.</text>
</comment>
<dbReference type="GO" id="GO:0005737">
    <property type="term" value="C:cytoplasm"/>
    <property type="evidence" value="ECO:0007669"/>
    <property type="project" value="UniProtKB-SubCell"/>
</dbReference>
<dbReference type="InterPro" id="IPR003664">
    <property type="entry name" value="FA_synthesis"/>
</dbReference>
<dbReference type="EC" id="2.3.1.274" evidence="8 10"/>
<evidence type="ECO:0000256" key="3">
    <source>
        <dbReference type="ARBA" id="ARBA00022516"/>
    </source>
</evidence>
<evidence type="ECO:0000256" key="2">
    <source>
        <dbReference type="ARBA" id="ARBA00022490"/>
    </source>
</evidence>
<keyword evidence="5 10" id="KW-0443">Lipid metabolism</keyword>
<protein>
    <recommendedName>
        <fullName evidence="8 10">Phosphate acyltransferase</fullName>
        <ecNumber evidence="8 10">2.3.1.274</ecNumber>
    </recommendedName>
    <alternativeName>
        <fullName evidence="10">Acyl-ACP phosphotransacylase</fullName>
    </alternativeName>
    <alternativeName>
        <fullName evidence="10">Acyl-[acyl-carrier-protein]--phosphate acyltransferase</fullName>
    </alternativeName>
    <alternativeName>
        <fullName evidence="10">Phosphate-acyl-ACP acyltransferase</fullName>
    </alternativeName>
</protein>
<comment type="pathway">
    <text evidence="10">Lipid metabolism; phospholipid metabolism.</text>
</comment>
<comment type="subcellular location">
    <subcellularLocation>
        <location evidence="10">Cytoplasm</location>
    </subcellularLocation>
    <text evidence="10">Associated with the membrane possibly through PlsY.</text>
</comment>
<dbReference type="GO" id="GO:0008654">
    <property type="term" value="P:phospholipid biosynthetic process"/>
    <property type="evidence" value="ECO:0007669"/>
    <property type="project" value="UniProtKB-KW"/>
</dbReference>
<reference evidence="12 13" key="1">
    <citation type="submission" date="2017-08" db="EMBL/GenBank/DDBJ databases">
        <title>Burning lignite coal seam in the remote Altai Mountains harbors a hydrogen-driven thermophilic microbial community.</title>
        <authorList>
            <person name="Kadnikov V.V."/>
            <person name="Mardanov A.V."/>
            <person name="Ivasenko D."/>
            <person name="Beletsky A.V."/>
            <person name="Karnachuk O.V."/>
            <person name="Ravin N.V."/>
        </authorList>
    </citation>
    <scope>NUCLEOTIDE SEQUENCE [LARGE SCALE GENOMIC DNA]</scope>
    <source>
        <strain evidence="12">AL33</strain>
    </source>
</reference>
<dbReference type="PIRSF" id="PIRSF002465">
    <property type="entry name" value="Phsphlp_syn_PlsX"/>
    <property type="match status" value="1"/>
</dbReference>
<evidence type="ECO:0000256" key="4">
    <source>
        <dbReference type="ARBA" id="ARBA00022679"/>
    </source>
</evidence>
<dbReference type="RefSeq" id="WP_272999374.1">
    <property type="nucleotide sequence ID" value="NZ_PEBV01000001.1"/>
</dbReference>
<name>A0A2T5GFE6_HYDSH</name>
<proteinExistence type="inferred from homology"/>
<evidence type="ECO:0000256" key="6">
    <source>
        <dbReference type="ARBA" id="ARBA00023209"/>
    </source>
</evidence>
<evidence type="ECO:0000313" key="13">
    <source>
        <dbReference type="Proteomes" id="UP000244180"/>
    </source>
</evidence>